<reference evidence="2" key="3">
    <citation type="submission" date="2015-04" db="UniProtKB">
        <authorList>
            <consortium name="EnsemblPlants"/>
        </authorList>
    </citation>
    <scope>IDENTIFICATION</scope>
    <source>
        <strain evidence="2">cv. Jemalong A17</strain>
    </source>
</reference>
<evidence type="ECO:0000313" key="1">
    <source>
        <dbReference type="EMBL" id="AES77086.1"/>
    </source>
</evidence>
<proteinExistence type="predicted"/>
<evidence type="ECO:0000313" key="2">
    <source>
        <dbReference type="EnsemblPlants" id="AES77086"/>
    </source>
</evidence>
<keyword evidence="3" id="KW-1185">Reference proteome</keyword>
<sequence length="72" mass="8654">MTRYDDKPTDSLVYPFPYLFNQQKHKFEQIKVSGKVLWQKNILPKVVIFPAVYPREPKPLKELRNATENHPW</sequence>
<accession>G7KIQ3</accession>
<dbReference type="EnsemblPlants" id="AES77086">
    <property type="protein sequence ID" value="AES77086"/>
    <property type="gene ID" value="MTR_6g091650"/>
</dbReference>
<dbReference type="HOGENOM" id="CLU_2726024_0_0_1"/>
<dbReference type="EMBL" id="CM001222">
    <property type="protein sequence ID" value="AES77086.1"/>
    <property type="molecule type" value="Genomic_DNA"/>
</dbReference>
<evidence type="ECO:0000313" key="3">
    <source>
        <dbReference type="Proteomes" id="UP000002051"/>
    </source>
</evidence>
<name>G7KIQ3_MEDTR</name>
<dbReference type="Proteomes" id="UP000002051">
    <property type="component" value="Chromosome 6"/>
</dbReference>
<reference evidence="1 3" key="1">
    <citation type="journal article" date="2011" name="Nature">
        <title>The Medicago genome provides insight into the evolution of rhizobial symbioses.</title>
        <authorList>
            <person name="Young N.D."/>
            <person name="Debelle F."/>
            <person name="Oldroyd G.E."/>
            <person name="Geurts R."/>
            <person name="Cannon S.B."/>
            <person name="Udvardi M.K."/>
            <person name="Benedito V.A."/>
            <person name="Mayer K.F."/>
            <person name="Gouzy J."/>
            <person name="Schoof H."/>
            <person name="Van de Peer Y."/>
            <person name="Proost S."/>
            <person name="Cook D.R."/>
            <person name="Meyers B.C."/>
            <person name="Spannagl M."/>
            <person name="Cheung F."/>
            <person name="De Mita S."/>
            <person name="Krishnakumar V."/>
            <person name="Gundlach H."/>
            <person name="Zhou S."/>
            <person name="Mudge J."/>
            <person name="Bharti A.K."/>
            <person name="Murray J.D."/>
            <person name="Naoumkina M.A."/>
            <person name="Rosen B."/>
            <person name="Silverstein K.A."/>
            <person name="Tang H."/>
            <person name="Rombauts S."/>
            <person name="Zhao P.X."/>
            <person name="Zhou P."/>
            <person name="Barbe V."/>
            <person name="Bardou P."/>
            <person name="Bechner M."/>
            <person name="Bellec A."/>
            <person name="Berger A."/>
            <person name="Berges H."/>
            <person name="Bidwell S."/>
            <person name="Bisseling T."/>
            <person name="Choisne N."/>
            <person name="Couloux A."/>
            <person name="Denny R."/>
            <person name="Deshpande S."/>
            <person name="Dai X."/>
            <person name="Doyle J.J."/>
            <person name="Dudez A.M."/>
            <person name="Farmer A.D."/>
            <person name="Fouteau S."/>
            <person name="Franken C."/>
            <person name="Gibelin C."/>
            <person name="Gish J."/>
            <person name="Goldstein S."/>
            <person name="Gonzalez A.J."/>
            <person name="Green P.J."/>
            <person name="Hallab A."/>
            <person name="Hartog M."/>
            <person name="Hua A."/>
            <person name="Humphray S.J."/>
            <person name="Jeong D.H."/>
            <person name="Jing Y."/>
            <person name="Jocker A."/>
            <person name="Kenton S.M."/>
            <person name="Kim D.J."/>
            <person name="Klee K."/>
            <person name="Lai H."/>
            <person name="Lang C."/>
            <person name="Lin S."/>
            <person name="Macmil S.L."/>
            <person name="Magdelenat G."/>
            <person name="Matthews L."/>
            <person name="McCorrison J."/>
            <person name="Monaghan E.L."/>
            <person name="Mun J.H."/>
            <person name="Najar F.Z."/>
            <person name="Nicholson C."/>
            <person name="Noirot C."/>
            <person name="O'Bleness M."/>
            <person name="Paule C.R."/>
            <person name="Poulain J."/>
            <person name="Prion F."/>
            <person name="Qin B."/>
            <person name="Qu C."/>
            <person name="Retzel E.F."/>
            <person name="Riddle C."/>
            <person name="Sallet E."/>
            <person name="Samain S."/>
            <person name="Samson N."/>
            <person name="Sanders I."/>
            <person name="Saurat O."/>
            <person name="Scarpelli C."/>
            <person name="Schiex T."/>
            <person name="Segurens B."/>
            <person name="Severin A.J."/>
            <person name="Sherrier D.J."/>
            <person name="Shi R."/>
            <person name="Sims S."/>
            <person name="Singer S.R."/>
            <person name="Sinharoy S."/>
            <person name="Sterck L."/>
            <person name="Viollet A."/>
            <person name="Wang B.B."/>
            <person name="Wang K."/>
            <person name="Wang M."/>
            <person name="Wang X."/>
            <person name="Warfsmann J."/>
            <person name="Weissenbach J."/>
            <person name="White D.D."/>
            <person name="White J.D."/>
            <person name="Wiley G.B."/>
            <person name="Wincker P."/>
            <person name="Xing Y."/>
            <person name="Yang L."/>
            <person name="Yao Z."/>
            <person name="Ying F."/>
            <person name="Zhai J."/>
            <person name="Zhou L."/>
            <person name="Zuber A."/>
            <person name="Denarie J."/>
            <person name="Dixon R.A."/>
            <person name="May G.D."/>
            <person name="Schwartz D.C."/>
            <person name="Rogers J."/>
            <person name="Quetier F."/>
            <person name="Town C.D."/>
            <person name="Roe B.A."/>
        </authorList>
    </citation>
    <scope>NUCLEOTIDE SEQUENCE [LARGE SCALE GENOMIC DNA]</scope>
    <source>
        <strain evidence="1">A17</strain>
        <strain evidence="2 3">cv. Jemalong A17</strain>
    </source>
</reference>
<gene>
    <name evidence="1" type="ordered locus">MTR_6g091650</name>
</gene>
<dbReference type="PaxDb" id="3880-AES77086"/>
<reference evidence="1 3" key="2">
    <citation type="journal article" date="2014" name="BMC Genomics">
        <title>An improved genome release (version Mt4.0) for the model legume Medicago truncatula.</title>
        <authorList>
            <person name="Tang H."/>
            <person name="Krishnakumar V."/>
            <person name="Bidwell S."/>
            <person name="Rosen B."/>
            <person name="Chan A."/>
            <person name="Zhou S."/>
            <person name="Gentzbittel L."/>
            <person name="Childs K.L."/>
            <person name="Yandell M."/>
            <person name="Gundlach H."/>
            <person name="Mayer K.F."/>
            <person name="Schwartz D.C."/>
            <person name="Town C.D."/>
        </authorList>
    </citation>
    <scope>GENOME REANNOTATION</scope>
    <source>
        <strain evidence="2 3">cv. Jemalong A17</strain>
    </source>
</reference>
<organism evidence="1 3">
    <name type="scientific">Medicago truncatula</name>
    <name type="common">Barrel medic</name>
    <name type="synonym">Medicago tribuloides</name>
    <dbReference type="NCBI Taxonomy" id="3880"/>
    <lineage>
        <taxon>Eukaryota</taxon>
        <taxon>Viridiplantae</taxon>
        <taxon>Streptophyta</taxon>
        <taxon>Embryophyta</taxon>
        <taxon>Tracheophyta</taxon>
        <taxon>Spermatophyta</taxon>
        <taxon>Magnoliopsida</taxon>
        <taxon>eudicotyledons</taxon>
        <taxon>Gunneridae</taxon>
        <taxon>Pentapetalae</taxon>
        <taxon>rosids</taxon>
        <taxon>fabids</taxon>
        <taxon>Fabales</taxon>
        <taxon>Fabaceae</taxon>
        <taxon>Papilionoideae</taxon>
        <taxon>50 kb inversion clade</taxon>
        <taxon>NPAAA clade</taxon>
        <taxon>Hologalegina</taxon>
        <taxon>IRL clade</taxon>
        <taxon>Trifolieae</taxon>
        <taxon>Medicago</taxon>
    </lineage>
</organism>
<protein>
    <submittedName>
        <fullName evidence="1 2">Uncharacterized protein</fullName>
    </submittedName>
</protein>
<dbReference type="AlphaFoldDB" id="G7KIQ3"/>